<comment type="caution">
    <text evidence="7">The sequence shown here is derived from an EMBL/GenBank/DDBJ whole genome shotgun (WGS) entry which is preliminary data.</text>
</comment>
<keyword evidence="5 7" id="KW-0560">Oxidoreductase</keyword>
<dbReference type="PROSITE" id="PS00075">
    <property type="entry name" value="DHFR_1"/>
    <property type="match status" value="1"/>
</dbReference>
<sequence length="196" mass="21964">GAQHCDPLERQRRPRQAPGAMIVLQQPGVSLIVAMSENGCIGRDNTLPWRLPEDLRRFKTLTLDKPILMGRRTFESIGRPLPQRPNLVLTRDRHWSSPGVLAVHSLGQALGCVRDADELIGIGGAEVYRLLMPFARRIYLTLVHADIAGDTFFPALDPTQWADVECHRHPLGEHNAYAFTFMTLERKSVPQPPGAY</sequence>
<evidence type="ECO:0000313" key="7">
    <source>
        <dbReference type="EMBL" id="EQD52181.1"/>
    </source>
</evidence>
<reference evidence="7" key="1">
    <citation type="submission" date="2013-08" db="EMBL/GenBank/DDBJ databases">
        <authorList>
            <person name="Mendez C."/>
            <person name="Richter M."/>
            <person name="Ferrer M."/>
            <person name="Sanchez J."/>
        </authorList>
    </citation>
    <scope>NUCLEOTIDE SEQUENCE</scope>
</reference>
<dbReference type="Gene3D" id="3.40.430.10">
    <property type="entry name" value="Dihydrofolate Reductase, subunit A"/>
    <property type="match status" value="1"/>
</dbReference>
<dbReference type="GO" id="GO:0046452">
    <property type="term" value="P:dihydrofolate metabolic process"/>
    <property type="evidence" value="ECO:0007669"/>
    <property type="project" value="TreeGrafter"/>
</dbReference>
<dbReference type="CDD" id="cd00209">
    <property type="entry name" value="DHFR"/>
    <property type="match status" value="1"/>
</dbReference>
<dbReference type="AlphaFoldDB" id="T0ZV90"/>
<dbReference type="Pfam" id="PF00186">
    <property type="entry name" value="DHFR_1"/>
    <property type="match status" value="1"/>
</dbReference>
<dbReference type="GO" id="GO:0043168">
    <property type="term" value="F:anion binding"/>
    <property type="evidence" value="ECO:0007669"/>
    <property type="project" value="UniProtKB-ARBA"/>
</dbReference>
<dbReference type="FunFam" id="3.40.430.10:FF:000001">
    <property type="entry name" value="Dihydrofolate reductase"/>
    <property type="match status" value="1"/>
</dbReference>
<evidence type="ECO:0000259" key="6">
    <source>
        <dbReference type="PROSITE" id="PS51330"/>
    </source>
</evidence>
<dbReference type="InterPro" id="IPR024072">
    <property type="entry name" value="DHFR-like_dom_sf"/>
</dbReference>
<comment type="pathway">
    <text evidence="1">Cofactor biosynthesis; tetrahydrofolate biosynthesis; 5,6,7,8-tetrahydrofolate from 7,8-dihydrofolate: step 1/1.</text>
</comment>
<feature type="non-terminal residue" evidence="7">
    <location>
        <position position="1"/>
    </location>
</feature>
<dbReference type="EC" id="1.5.1.3" evidence="2"/>
<keyword evidence="3" id="KW-0554">One-carbon metabolism</keyword>
<evidence type="ECO:0000256" key="1">
    <source>
        <dbReference type="ARBA" id="ARBA00004903"/>
    </source>
</evidence>
<dbReference type="PROSITE" id="PS51330">
    <property type="entry name" value="DHFR_2"/>
    <property type="match status" value="1"/>
</dbReference>
<dbReference type="InterPro" id="IPR001796">
    <property type="entry name" value="DHFR_dom"/>
</dbReference>
<dbReference type="GO" id="GO:0046655">
    <property type="term" value="P:folic acid metabolic process"/>
    <property type="evidence" value="ECO:0007669"/>
    <property type="project" value="TreeGrafter"/>
</dbReference>
<name>T0ZV90_9ZZZZ</name>
<evidence type="ECO:0000256" key="2">
    <source>
        <dbReference type="ARBA" id="ARBA00012856"/>
    </source>
</evidence>
<dbReference type="InterPro" id="IPR017925">
    <property type="entry name" value="DHFR_CS"/>
</dbReference>
<dbReference type="PANTHER" id="PTHR48069:SF3">
    <property type="entry name" value="DIHYDROFOLATE REDUCTASE"/>
    <property type="match status" value="1"/>
</dbReference>
<dbReference type="GO" id="GO:0004146">
    <property type="term" value="F:dihydrofolate reductase activity"/>
    <property type="evidence" value="ECO:0007669"/>
    <property type="project" value="UniProtKB-EC"/>
</dbReference>
<evidence type="ECO:0000256" key="3">
    <source>
        <dbReference type="ARBA" id="ARBA00022563"/>
    </source>
</evidence>
<dbReference type="EMBL" id="AUZZ01004723">
    <property type="protein sequence ID" value="EQD52181.1"/>
    <property type="molecule type" value="Genomic_DNA"/>
</dbReference>
<accession>T0ZV90</accession>
<dbReference type="GO" id="GO:0050661">
    <property type="term" value="F:NADP binding"/>
    <property type="evidence" value="ECO:0007669"/>
    <property type="project" value="InterPro"/>
</dbReference>
<evidence type="ECO:0000256" key="5">
    <source>
        <dbReference type="ARBA" id="ARBA00023002"/>
    </source>
</evidence>
<reference evidence="7" key="2">
    <citation type="journal article" date="2014" name="ISME J.">
        <title>Microbial stratification in low pH oxic and suboxic macroscopic growths along an acid mine drainage.</title>
        <authorList>
            <person name="Mendez-Garcia C."/>
            <person name="Mesa V."/>
            <person name="Sprenger R.R."/>
            <person name="Richter M."/>
            <person name="Diez M.S."/>
            <person name="Solano J."/>
            <person name="Bargiela R."/>
            <person name="Golyshina O.V."/>
            <person name="Manteca A."/>
            <person name="Ramos J.L."/>
            <person name="Gallego J.R."/>
            <person name="Llorente I."/>
            <person name="Martins Dos Santos V.A."/>
            <person name="Jensen O.N."/>
            <person name="Pelaez A.I."/>
            <person name="Sanchez J."/>
            <person name="Ferrer M."/>
        </authorList>
    </citation>
    <scope>NUCLEOTIDE SEQUENCE</scope>
</reference>
<dbReference type="GO" id="GO:0005829">
    <property type="term" value="C:cytosol"/>
    <property type="evidence" value="ECO:0007669"/>
    <property type="project" value="TreeGrafter"/>
</dbReference>
<keyword evidence="4" id="KW-0521">NADP</keyword>
<proteinExistence type="predicted"/>
<protein>
    <recommendedName>
        <fullName evidence="2">dihydrofolate reductase</fullName>
        <ecNumber evidence="2">1.5.1.3</ecNumber>
    </recommendedName>
</protein>
<feature type="domain" description="DHFR" evidence="6">
    <location>
        <begin position="28"/>
        <end position="186"/>
    </location>
</feature>
<dbReference type="PANTHER" id="PTHR48069">
    <property type="entry name" value="DIHYDROFOLATE REDUCTASE"/>
    <property type="match status" value="1"/>
</dbReference>
<dbReference type="PRINTS" id="PR00070">
    <property type="entry name" value="DHFR"/>
</dbReference>
<dbReference type="GO" id="GO:0046654">
    <property type="term" value="P:tetrahydrofolate biosynthetic process"/>
    <property type="evidence" value="ECO:0007669"/>
    <property type="project" value="InterPro"/>
</dbReference>
<organism evidence="7">
    <name type="scientific">mine drainage metagenome</name>
    <dbReference type="NCBI Taxonomy" id="410659"/>
    <lineage>
        <taxon>unclassified sequences</taxon>
        <taxon>metagenomes</taxon>
        <taxon>ecological metagenomes</taxon>
    </lineage>
</organism>
<evidence type="ECO:0000256" key="4">
    <source>
        <dbReference type="ARBA" id="ARBA00022857"/>
    </source>
</evidence>
<dbReference type="InterPro" id="IPR012259">
    <property type="entry name" value="DHFR"/>
</dbReference>
<dbReference type="SUPFAM" id="SSF53597">
    <property type="entry name" value="Dihydrofolate reductase-like"/>
    <property type="match status" value="1"/>
</dbReference>
<dbReference type="PIRSF" id="PIRSF000194">
    <property type="entry name" value="DHFR"/>
    <property type="match status" value="1"/>
</dbReference>
<dbReference type="GO" id="GO:0006730">
    <property type="term" value="P:one-carbon metabolic process"/>
    <property type="evidence" value="ECO:0007669"/>
    <property type="project" value="UniProtKB-KW"/>
</dbReference>
<gene>
    <name evidence="7" type="ORF">B2A_06657</name>
</gene>